<dbReference type="InterPro" id="IPR052016">
    <property type="entry name" value="Bact_Sigma-Reg"/>
</dbReference>
<dbReference type="PANTHER" id="PTHR43156:SF14">
    <property type="entry name" value="PHOSPHOSERINE PHOSPHATASE RSBP"/>
    <property type="match status" value="1"/>
</dbReference>
<feature type="domain" description="PPM-type phosphatase" evidence="3">
    <location>
        <begin position="182"/>
        <end position="396"/>
    </location>
</feature>
<dbReference type="InterPro" id="IPR029016">
    <property type="entry name" value="GAF-like_dom_sf"/>
</dbReference>
<dbReference type="eggNOG" id="COG2203">
    <property type="taxonomic scope" value="Bacteria"/>
</dbReference>
<dbReference type="SUPFAM" id="SSF81606">
    <property type="entry name" value="PP2C-like"/>
    <property type="match status" value="1"/>
</dbReference>
<accession>W4R046</accession>
<name>W4R046_HALA3</name>
<dbReference type="Pfam" id="PF07228">
    <property type="entry name" value="SpoIIE"/>
    <property type="match status" value="1"/>
</dbReference>
<gene>
    <name evidence="4" type="ORF">JCM9157_4830</name>
</gene>
<dbReference type="STRING" id="1236973.JCM9157_4830"/>
<keyword evidence="5" id="KW-1185">Reference proteome</keyword>
<dbReference type="Proteomes" id="UP000018896">
    <property type="component" value="Unassembled WGS sequence"/>
</dbReference>
<dbReference type="Gene3D" id="3.60.40.10">
    <property type="entry name" value="PPM-type phosphatase domain"/>
    <property type="match status" value="1"/>
</dbReference>
<dbReference type="InterPro" id="IPR036457">
    <property type="entry name" value="PPM-type-like_dom_sf"/>
</dbReference>
<reference evidence="4 5" key="1">
    <citation type="journal article" date="2014" name="Genome Announc.">
        <title>Draft Genome Sequences of Three Alkaliphilic Bacillus Strains, Bacillus wakoensis JCM 9140T, Bacillus akibai JCM 9157T, and Bacillus hemicellulosilyticus JCM 9152T.</title>
        <authorList>
            <person name="Yuki M."/>
            <person name="Oshima K."/>
            <person name="Suda W."/>
            <person name="Oshida Y."/>
            <person name="Kitamura K."/>
            <person name="Iida T."/>
            <person name="Hattori M."/>
            <person name="Ohkuma M."/>
        </authorList>
    </citation>
    <scope>NUCLEOTIDE SEQUENCE [LARGE SCALE GENOMIC DNA]</scope>
    <source>
        <strain evidence="4 5">JCM 9157</strain>
    </source>
</reference>
<evidence type="ECO:0000259" key="2">
    <source>
        <dbReference type="SMART" id="SM00065"/>
    </source>
</evidence>
<dbReference type="RefSeq" id="WP_035668412.1">
    <property type="nucleotide sequence ID" value="NZ_BAUV01000082.1"/>
</dbReference>
<evidence type="ECO:0000256" key="1">
    <source>
        <dbReference type="ARBA" id="ARBA00022801"/>
    </source>
</evidence>
<protein>
    <recommendedName>
        <fullName evidence="6">GAF domain-containing protein</fullName>
    </recommendedName>
</protein>
<dbReference type="InterPro" id="IPR003018">
    <property type="entry name" value="GAF"/>
</dbReference>
<dbReference type="SMART" id="SM00331">
    <property type="entry name" value="PP2C_SIG"/>
    <property type="match status" value="1"/>
</dbReference>
<evidence type="ECO:0000259" key="3">
    <source>
        <dbReference type="SMART" id="SM00331"/>
    </source>
</evidence>
<proteinExistence type="predicted"/>
<dbReference type="GO" id="GO:0016791">
    <property type="term" value="F:phosphatase activity"/>
    <property type="evidence" value="ECO:0007669"/>
    <property type="project" value="TreeGrafter"/>
</dbReference>
<dbReference type="AlphaFoldDB" id="W4R046"/>
<dbReference type="Gene3D" id="3.30.450.40">
    <property type="match status" value="1"/>
</dbReference>
<sequence length="416" mass="47333">MKRNLSKFEESAQTVLNLMKDTISAKTFFVATTQDDRFKILKKINEDGGCEIPPEVDTPLKDSYCGKVVGNMEPLLIEDALKSELVKDMEVTNSFSIGSYLGVPIKLEDGTAFGTLCALDPNPNVLSELDIKKLEGYAELIANSLALEESFRKLKDYEIQTKREFQLARNVQQALLSKPYYDENLEIDFIYTPSFHLSGDICTWYEIEENVYGIAVLDVMGHGVSSALIGMVLRTSLENFIKDKVTPYEVMDQLNKVLFHLFEEEKEVVTFVTGIYLLVDFNKRSINYMNAGHPPGIVFHTGASTLLDKGSIPLGIYKDLKREYGHFEFEHIDEILLYTDGLTDYLYENGKKTTETLINKFHSKDKVGLSTIDFFKKLVHERPVHDDDICLVTVKFLNSTLSQKSVLLKHHELEIY</sequence>
<dbReference type="Pfam" id="PF01590">
    <property type="entry name" value="GAF"/>
    <property type="match status" value="1"/>
</dbReference>
<evidence type="ECO:0000313" key="4">
    <source>
        <dbReference type="EMBL" id="GAE37522.1"/>
    </source>
</evidence>
<dbReference type="eggNOG" id="COG2208">
    <property type="taxonomic scope" value="Bacteria"/>
</dbReference>
<dbReference type="PANTHER" id="PTHR43156">
    <property type="entry name" value="STAGE II SPORULATION PROTEIN E-RELATED"/>
    <property type="match status" value="1"/>
</dbReference>
<feature type="domain" description="GAF" evidence="2">
    <location>
        <begin position="7"/>
        <end position="155"/>
    </location>
</feature>
<dbReference type="OrthoDB" id="9763484at2"/>
<evidence type="ECO:0000313" key="5">
    <source>
        <dbReference type="Proteomes" id="UP000018896"/>
    </source>
</evidence>
<organism evidence="4 5">
    <name type="scientific">Halalkalibacter akibai (strain ATCC 43226 / DSM 21942 / CIP 109018 / JCM 9157 / 1139)</name>
    <name type="common">Bacillus akibai</name>
    <dbReference type="NCBI Taxonomy" id="1236973"/>
    <lineage>
        <taxon>Bacteria</taxon>
        <taxon>Bacillati</taxon>
        <taxon>Bacillota</taxon>
        <taxon>Bacilli</taxon>
        <taxon>Bacillales</taxon>
        <taxon>Bacillaceae</taxon>
        <taxon>Halalkalibacter</taxon>
    </lineage>
</organism>
<keyword evidence="1" id="KW-0378">Hydrolase</keyword>
<dbReference type="SUPFAM" id="SSF55781">
    <property type="entry name" value="GAF domain-like"/>
    <property type="match status" value="1"/>
</dbReference>
<dbReference type="SMART" id="SM00065">
    <property type="entry name" value="GAF"/>
    <property type="match status" value="1"/>
</dbReference>
<comment type="caution">
    <text evidence="4">The sequence shown here is derived from an EMBL/GenBank/DDBJ whole genome shotgun (WGS) entry which is preliminary data.</text>
</comment>
<dbReference type="EMBL" id="BAUV01000082">
    <property type="protein sequence ID" value="GAE37522.1"/>
    <property type="molecule type" value="Genomic_DNA"/>
</dbReference>
<evidence type="ECO:0008006" key="6">
    <source>
        <dbReference type="Google" id="ProtNLM"/>
    </source>
</evidence>
<dbReference type="InterPro" id="IPR001932">
    <property type="entry name" value="PPM-type_phosphatase-like_dom"/>
</dbReference>